<dbReference type="CDD" id="cd05267">
    <property type="entry name" value="SDR_a6"/>
    <property type="match status" value="1"/>
</dbReference>
<dbReference type="InterPro" id="IPR016040">
    <property type="entry name" value="NAD(P)-bd_dom"/>
</dbReference>
<dbReference type="SUPFAM" id="SSF51735">
    <property type="entry name" value="NAD(P)-binding Rossmann-fold domains"/>
    <property type="match status" value="1"/>
</dbReference>
<name>A0A6N8TF50_SHIZO</name>
<comment type="caution">
    <text evidence="2">The sequence shown here is derived from an EMBL/GenBank/DDBJ whole genome shotgun (WGS) entry which is preliminary data.</text>
</comment>
<feature type="domain" description="NAD(P)-binding" evidence="1">
    <location>
        <begin position="8"/>
        <end position="188"/>
    </location>
</feature>
<dbReference type="PANTHER" id="PTHR43355:SF2">
    <property type="entry name" value="FLAVIN REDUCTASE (NADPH)"/>
    <property type="match status" value="1"/>
</dbReference>
<dbReference type="OrthoDB" id="367683at2"/>
<dbReference type="RefSeq" id="WP_160786413.1">
    <property type="nucleotide sequence ID" value="NZ_CP086610.1"/>
</dbReference>
<organism evidence="2 3">
    <name type="scientific">Shinella zoogloeoides</name>
    <name type="common">Crabtreella saccharophila</name>
    <dbReference type="NCBI Taxonomy" id="352475"/>
    <lineage>
        <taxon>Bacteria</taxon>
        <taxon>Pseudomonadati</taxon>
        <taxon>Pseudomonadota</taxon>
        <taxon>Alphaproteobacteria</taxon>
        <taxon>Hyphomicrobiales</taxon>
        <taxon>Rhizobiaceae</taxon>
        <taxon>Shinella</taxon>
    </lineage>
</organism>
<evidence type="ECO:0000313" key="3">
    <source>
        <dbReference type="Proteomes" id="UP000440304"/>
    </source>
</evidence>
<sequence length="211" mass="22943">MSNVLVLGAGGQIARHVIGMLGGEQGMALTLFARNTARLARVPANTTLVQGDVLDPARLAEAVKGQDIVYANLTGEDLDDQAKAVIDAMQAEGVQRLVFVLSLGIYQEVPGKFGEWNEAIIGEDLKPFRRAADAIEASGLDYTILRPAWLMDEDEVDYETTGRNEPFKGTVVSRKSVADLIARTIRAPKLHSRANFGVNKPNTDADKPYFM</sequence>
<dbReference type="EMBL" id="WUML01000008">
    <property type="protein sequence ID" value="MXO01035.1"/>
    <property type="molecule type" value="Genomic_DNA"/>
</dbReference>
<reference evidence="2 3" key="1">
    <citation type="submission" date="2019-12" db="EMBL/GenBank/DDBJ databases">
        <title>Shinella granuli gen. nov., sp. nov., and proposal of the reclassification of Zoogloea ramigera ATCC 19623 as Shinella zoogloeoides sp. nov.</title>
        <authorList>
            <person name="Gao J."/>
        </authorList>
    </citation>
    <scope>NUCLEOTIDE SEQUENCE [LARGE SCALE GENOMIC DNA]</scope>
    <source>
        <strain evidence="2 3">DSM 287</strain>
    </source>
</reference>
<dbReference type="Proteomes" id="UP000440304">
    <property type="component" value="Unassembled WGS sequence"/>
</dbReference>
<dbReference type="Pfam" id="PF13460">
    <property type="entry name" value="NAD_binding_10"/>
    <property type="match status" value="1"/>
</dbReference>
<protein>
    <submittedName>
        <fullName evidence="2">NAD(P)H-binding protein</fullName>
    </submittedName>
</protein>
<dbReference type="PANTHER" id="PTHR43355">
    <property type="entry name" value="FLAVIN REDUCTASE (NADPH)"/>
    <property type="match status" value="1"/>
</dbReference>
<dbReference type="InterPro" id="IPR036291">
    <property type="entry name" value="NAD(P)-bd_dom_sf"/>
</dbReference>
<proteinExistence type="predicted"/>
<gene>
    <name evidence="2" type="ORF">GR156_12020</name>
</gene>
<evidence type="ECO:0000313" key="2">
    <source>
        <dbReference type="EMBL" id="MXO01035.1"/>
    </source>
</evidence>
<evidence type="ECO:0000259" key="1">
    <source>
        <dbReference type="Pfam" id="PF13460"/>
    </source>
</evidence>
<dbReference type="GO" id="GO:0004074">
    <property type="term" value="F:biliverdin reductase [NAD(P)H] activity"/>
    <property type="evidence" value="ECO:0007669"/>
    <property type="project" value="TreeGrafter"/>
</dbReference>
<dbReference type="GO" id="GO:0042602">
    <property type="term" value="F:riboflavin reductase (NADPH) activity"/>
    <property type="evidence" value="ECO:0007669"/>
    <property type="project" value="TreeGrafter"/>
</dbReference>
<dbReference type="Gene3D" id="3.40.50.720">
    <property type="entry name" value="NAD(P)-binding Rossmann-like Domain"/>
    <property type="match status" value="1"/>
</dbReference>
<dbReference type="AlphaFoldDB" id="A0A6N8TF50"/>
<dbReference type="InterPro" id="IPR051606">
    <property type="entry name" value="Polyketide_Oxido-like"/>
</dbReference>
<accession>A0A6N8TF50</accession>